<accession>A0ABM9NET4</accession>
<feature type="domain" description="Mce/MlaD" evidence="2">
    <location>
        <begin position="34"/>
        <end position="136"/>
    </location>
</feature>
<feature type="coiled-coil region" evidence="1">
    <location>
        <begin position="265"/>
        <end position="292"/>
    </location>
</feature>
<dbReference type="PANTHER" id="PTHR33371">
    <property type="entry name" value="INTERMEMBRANE PHOSPHOLIPID TRANSPORT SYSTEM BINDING PROTEIN MLAD-RELATED"/>
    <property type="match status" value="1"/>
</dbReference>
<name>A0ABM9NET4_9GAMM</name>
<evidence type="ECO:0000313" key="3">
    <source>
        <dbReference type="EMBL" id="CAL1239103.1"/>
    </source>
</evidence>
<dbReference type="Pfam" id="PF02470">
    <property type="entry name" value="MlaD"/>
    <property type="match status" value="1"/>
</dbReference>
<evidence type="ECO:0000313" key="4">
    <source>
        <dbReference type="Proteomes" id="UP001497493"/>
    </source>
</evidence>
<gene>
    <name evidence="3" type="ORF">MECH1_V1_0327</name>
</gene>
<feature type="coiled-coil region" evidence="1">
    <location>
        <begin position="208"/>
        <end position="235"/>
    </location>
</feature>
<keyword evidence="1" id="KW-0175">Coiled coil</keyword>
<evidence type="ECO:0000256" key="1">
    <source>
        <dbReference type="SAM" id="Coils"/>
    </source>
</evidence>
<protein>
    <submittedName>
        <fullName evidence="3">MCE family protein</fullName>
    </submittedName>
</protein>
<reference evidence="3 4" key="1">
    <citation type="submission" date="2024-04" db="EMBL/GenBank/DDBJ databases">
        <authorList>
            <person name="Cremers G."/>
        </authorList>
    </citation>
    <scope>NUCLEOTIDE SEQUENCE [LARGE SCALE GENOMIC DNA]</scope>
    <source>
        <strain evidence="3">MeCH1-AG</strain>
    </source>
</reference>
<dbReference type="Proteomes" id="UP001497493">
    <property type="component" value="Chromosome"/>
</dbReference>
<sequence>MAIGGFLLAGLALLVGALLAFGGGELFRPKLYWVVFFDSSLNGLNVGAPVKVQGVQVGTVKEIVLQADLKKNRLIKPVVLEISPGSLVDPTGKAIEPAASEADRRTKLQRLIDSGLRARLEIQSLLTGLLFVDLDFYPHYKAELSGLSYKDYPEVPAIPTTVDEVKSAVDEALRKFKDMPIDALVQDVSVTFAEIRTLLASDETKRSREALLKTLVEAERLLTELNRQLPVLVQEVRTTAHHADRMTTTANGMVRELRAETKPTLAAAQHSLQTAAALLEEAKRAMANITDTTAGDSTLQESLSQLRDAARSVRDLSDYLQRRPEALIFGR</sequence>
<organism evidence="3 4">
    <name type="scientific">Candidatus Methylocalor cossyra</name>
    <dbReference type="NCBI Taxonomy" id="3108543"/>
    <lineage>
        <taxon>Bacteria</taxon>
        <taxon>Pseudomonadati</taxon>
        <taxon>Pseudomonadota</taxon>
        <taxon>Gammaproteobacteria</taxon>
        <taxon>Methylococcales</taxon>
        <taxon>Methylococcaceae</taxon>
        <taxon>Candidatus Methylocalor</taxon>
    </lineage>
</organism>
<dbReference type="PANTHER" id="PTHR33371:SF4">
    <property type="entry name" value="INTERMEMBRANE PHOSPHOLIPID TRANSPORT SYSTEM BINDING PROTEIN MLAD"/>
    <property type="match status" value="1"/>
</dbReference>
<proteinExistence type="predicted"/>
<keyword evidence="4" id="KW-1185">Reference proteome</keyword>
<evidence type="ECO:0000259" key="2">
    <source>
        <dbReference type="Pfam" id="PF02470"/>
    </source>
</evidence>
<dbReference type="InterPro" id="IPR003399">
    <property type="entry name" value="Mce/MlaD"/>
</dbReference>
<dbReference type="EMBL" id="OZ026884">
    <property type="protein sequence ID" value="CAL1239103.1"/>
    <property type="molecule type" value="Genomic_DNA"/>
</dbReference>
<dbReference type="InterPro" id="IPR052336">
    <property type="entry name" value="MlaD_Phospholipid_Transporter"/>
</dbReference>